<dbReference type="EMBL" id="KM017070">
    <property type="protein sequence ID" value="AJW29388.1"/>
    <property type="molecule type" value="Genomic_DNA"/>
</dbReference>
<dbReference type="InterPro" id="IPR038084">
    <property type="entry name" value="PduO/GlcC-like_sf"/>
</dbReference>
<dbReference type="InterPro" id="IPR005624">
    <property type="entry name" value="PduO/GlcC-like"/>
</dbReference>
<sequence>MLFRPRLTPAEIDGIMAKAHAAAAAGGFAVTICIVDEGGHLLRLDRLEDAPLISLRVAEGKARTAVELNMSTAALEQAVAALPSMTAIAGIYPFRGGIPLRQDGYCVGAIGVSGVLPDQDEQVAQSGASALAA</sequence>
<dbReference type="Pfam" id="PF03928">
    <property type="entry name" value="HbpS-like"/>
    <property type="match status" value="1"/>
</dbReference>
<protein>
    <submittedName>
        <fullName evidence="1">GlcG protein</fullName>
    </submittedName>
</protein>
<geneLocation type="plasmid" evidence="1">
    <name>201</name>
</geneLocation>
<gene>
    <name evidence="1" type="ORF">plasmid201_200</name>
</gene>
<dbReference type="PANTHER" id="PTHR34309:SF1">
    <property type="entry name" value="PROTEIN GLCG"/>
    <property type="match status" value="1"/>
</dbReference>
<dbReference type="PANTHER" id="PTHR34309">
    <property type="entry name" value="SLR1406 PROTEIN"/>
    <property type="match status" value="1"/>
</dbReference>
<keyword evidence="1" id="KW-0614">Plasmid</keyword>
<evidence type="ECO:0000313" key="1">
    <source>
        <dbReference type="EMBL" id="AJW29388.1"/>
    </source>
</evidence>
<reference evidence="1" key="1">
    <citation type="submission" date="2014-06" db="EMBL/GenBank/DDBJ databases">
        <title>Molecular and ecological studies on carbamate pesticide degrading bacteria isolated from agricultural soils.</title>
        <authorList>
            <person name="Kim D.-U."/>
            <person name="Ka J.-O."/>
        </authorList>
    </citation>
    <scope>NUCLEOTIDE SEQUENCE</scope>
    <source>
        <strain evidence="1">NS2</strain>
        <plasmid evidence="1">201</plasmid>
    </source>
</reference>
<dbReference type="AlphaFoldDB" id="A0A0D4ZZL0"/>
<dbReference type="Gene3D" id="3.30.450.150">
    <property type="entry name" value="Haem-degrading domain"/>
    <property type="match status" value="1"/>
</dbReference>
<dbReference type="SUPFAM" id="SSF143744">
    <property type="entry name" value="GlcG-like"/>
    <property type="match status" value="1"/>
</dbReference>
<dbReference type="InterPro" id="IPR052517">
    <property type="entry name" value="GlcG_carb_metab_protein"/>
</dbReference>
<name>A0A0D4ZZL0_9SPHN</name>
<proteinExistence type="predicted"/>
<accession>A0A0D4ZZL0</accession>
<organism evidence="1">
    <name type="scientific">Sphingomonas sp. NS2</name>
    <dbReference type="NCBI Taxonomy" id="908605"/>
    <lineage>
        <taxon>Bacteria</taxon>
        <taxon>Pseudomonadati</taxon>
        <taxon>Pseudomonadota</taxon>
        <taxon>Alphaproteobacteria</taxon>
        <taxon>Sphingomonadales</taxon>
        <taxon>Sphingomonadaceae</taxon>
        <taxon>Sphingomonas</taxon>
    </lineage>
</organism>